<dbReference type="InterPro" id="IPR024623">
    <property type="entry name" value="YtxH"/>
</dbReference>
<gene>
    <name evidence="1" type="ORF">EXD82_07800</name>
</gene>
<protein>
    <submittedName>
        <fullName evidence="1">YtxH domain-containing protein</fullName>
    </submittedName>
</protein>
<proteinExistence type="predicted"/>
<sequence>MKLSEKIEMKKQAKIKAEKAKKVKLAAKGAAVGAAVGVTAGAVGGVLFAPKSGKETREDIKNASAQAAAAVADKATDAKIKTEDLIGAQKEKLNASKEKVKEYLASRKSSDSDEECCCDSDSAEECCCGEGCCDSDLSEENVEEV</sequence>
<reference evidence="1 2" key="1">
    <citation type="submission" date="2019-02" db="EMBL/GenBank/DDBJ databases">
        <title>Peptostreptococcaceae bacterium ZHW00191 nov., a new bacterium isolated from the human gut.</title>
        <authorList>
            <person name="Zhou H.-W."/>
            <person name="Chen X.-J."/>
        </authorList>
    </citation>
    <scope>NUCLEOTIDE SEQUENCE [LARGE SCALE GENOMIC DNA]</scope>
    <source>
        <strain evidence="1 2">ZHW00191</strain>
    </source>
</reference>
<dbReference type="AlphaFoldDB" id="A0A544QU73"/>
<organism evidence="1 2">
    <name type="scientific">Peptacetobacter hominis</name>
    <dbReference type="NCBI Taxonomy" id="2743610"/>
    <lineage>
        <taxon>Bacteria</taxon>
        <taxon>Bacillati</taxon>
        <taxon>Bacillota</taxon>
        <taxon>Clostridia</taxon>
        <taxon>Peptostreptococcales</taxon>
        <taxon>Peptostreptococcaceae</taxon>
        <taxon>Peptacetobacter</taxon>
    </lineage>
</organism>
<dbReference type="RefSeq" id="WP_142536351.1">
    <property type="nucleotide sequence ID" value="NZ_SGJB01000013.1"/>
</dbReference>
<accession>A0A544QU73</accession>
<evidence type="ECO:0000313" key="1">
    <source>
        <dbReference type="EMBL" id="TQQ84230.1"/>
    </source>
</evidence>
<dbReference type="EMBL" id="SGJB01000013">
    <property type="protein sequence ID" value="TQQ84230.1"/>
    <property type="molecule type" value="Genomic_DNA"/>
</dbReference>
<dbReference type="Pfam" id="PF12732">
    <property type="entry name" value="YtxH"/>
    <property type="match status" value="1"/>
</dbReference>
<dbReference type="Proteomes" id="UP000317863">
    <property type="component" value="Unassembled WGS sequence"/>
</dbReference>
<comment type="caution">
    <text evidence="1">The sequence shown here is derived from an EMBL/GenBank/DDBJ whole genome shotgun (WGS) entry which is preliminary data.</text>
</comment>
<keyword evidence="2" id="KW-1185">Reference proteome</keyword>
<name>A0A544QU73_9FIRM</name>
<evidence type="ECO:0000313" key="2">
    <source>
        <dbReference type="Proteomes" id="UP000317863"/>
    </source>
</evidence>